<dbReference type="EMBL" id="LFIW01001985">
    <property type="protein sequence ID" value="KZL80045.1"/>
    <property type="molecule type" value="Genomic_DNA"/>
</dbReference>
<dbReference type="Proteomes" id="UP000076584">
    <property type="component" value="Unassembled WGS sequence"/>
</dbReference>
<sequence>MESITLPRLRELDLPLKDIEPISGPGSTLSPSASGLRPGKSNICSSHHPHLSYTKKHYDDEEVDFIRYFRVDCSLNWKEVLEEYNDGFCKDAKNGHKRNLVGLQSVYYRNNKEIPLIDPNGLLMFDEDHKPRTISWEVRKQRNASTVVGLLTIHPERAITYPWVSKEHKKQCEELGKKRQAQLSAMH</sequence>
<reference evidence="1 2" key="1">
    <citation type="submission" date="2015-06" db="EMBL/GenBank/DDBJ databases">
        <title>Survival trade-offs in plant roots during colonization by closely related pathogenic and mutualistic fungi.</title>
        <authorList>
            <person name="Hacquard S."/>
            <person name="Kracher B."/>
            <person name="Hiruma K."/>
            <person name="Weinman A."/>
            <person name="Muench P."/>
            <person name="Garrido Oter R."/>
            <person name="Ver Loren van Themaat E."/>
            <person name="Dallerey J.-F."/>
            <person name="Damm U."/>
            <person name="Henrissat B."/>
            <person name="Lespinet O."/>
            <person name="Thon M."/>
            <person name="Kemen E."/>
            <person name="McHardy A.C."/>
            <person name="Schulze-Lefert P."/>
            <person name="O'Connell R.J."/>
        </authorList>
    </citation>
    <scope>NUCLEOTIDE SEQUENCE [LARGE SCALE GENOMIC DNA]</scope>
    <source>
        <strain evidence="1 2">MAFF 238704</strain>
    </source>
</reference>
<evidence type="ECO:0000313" key="2">
    <source>
        <dbReference type="Proteomes" id="UP000076584"/>
    </source>
</evidence>
<name>A0A167AEL1_COLIC</name>
<gene>
    <name evidence="1" type="ORF">CI238_12773</name>
</gene>
<accession>A0A167AEL1</accession>
<proteinExistence type="predicted"/>
<dbReference type="AlphaFoldDB" id="A0A167AEL1"/>
<keyword evidence="2" id="KW-1185">Reference proteome</keyword>
<evidence type="ECO:0000313" key="1">
    <source>
        <dbReference type="EMBL" id="KZL80045.1"/>
    </source>
</evidence>
<comment type="caution">
    <text evidence="1">The sequence shown here is derived from an EMBL/GenBank/DDBJ whole genome shotgun (WGS) entry which is preliminary data.</text>
</comment>
<protein>
    <submittedName>
        <fullName evidence="1">Uncharacterized protein</fullName>
    </submittedName>
</protein>
<organism evidence="1 2">
    <name type="scientific">Colletotrichum incanum</name>
    <name type="common">Soybean anthracnose fungus</name>
    <dbReference type="NCBI Taxonomy" id="1573173"/>
    <lineage>
        <taxon>Eukaryota</taxon>
        <taxon>Fungi</taxon>
        <taxon>Dikarya</taxon>
        <taxon>Ascomycota</taxon>
        <taxon>Pezizomycotina</taxon>
        <taxon>Sordariomycetes</taxon>
        <taxon>Hypocreomycetidae</taxon>
        <taxon>Glomerellales</taxon>
        <taxon>Glomerellaceae</taxon>
        <taxon>Colletotrichum</taxon>
        <taxon>Colletotrichum spaethianum species complex</taxon>
    </lineage>
</organism>